<dbReference type="VEuPathDB" id="VectorBase:LDEU003229"/>
<evidence type="ECO:0000259" key="1">
    <source>
        <dbReference type="Pfam" id="PF10469"/>
    </source>
</evidence>
<organism evidence="2 3">
    <name type="scientific">Leptotrombidium deliense</name>
    <dbReference type="NCBI Taxonomy" id="299467"/>
    <lineage>
        <taxon>Eukaryota</taxon>
        <taxon>Metazoa</taxon>
        <taxon>Ecdysozoa</taxon>
        <taxon>Arthropoda</taxon>
        <taxon>Chelicerata</taxon>
        <taxon>Arachnida</taxon>
        <taxon>Acari</taxon>
        <taxon>Acariformes</taxon>
        <taxon>Trombidiformes</taxon>
        <taxon>Prostigmata</taxon>
        <taxon>Anystina</taxon>
        <taxon>Parasitengona</taxon>
        <taxon>Trombiculoidea</taxon>
        <taxon>Trombiculidae</taxon>
        <taxon>Leptotrombidium</taxon>
    </lineage>
</organism>
<dbReference type="PANTHER" id="PTHR13360:SF1">
    <property type="entry name" value="ACTIVATING SIGNAL COINTEGRATOR 1 COMPLEX SUBUNIT 1"/>
    <property type="match status" value="1"/>
</dbReference>
<dbReference type="OrthoDB" id="277832at2759"/>
<dbReference type="AlphaFoldDB" id="A0A443SMV4"/>
<feature type="domain" description="A-kinase anchor protein 7-like phosphoesterase" evidence="1">
    <location>
        <begin position="65"/>
        <end position="290"/>
    </location>
</feature>
<accession>A0A443SMV4</accession>
<protein>
    <submittedName>
        <fullName evidence="2">Activating signal cointegrator 1 complex subunit 1-like protein</fullName>
    </submittedName>
</protein>
<dbReference type="InterPro" id="IPR009097">
    <property type="entry name" value="Cyclic_Pdiesterase"/>
</dbReference>
<dbReference type="STRING" id="299467.A0A443SMV4"/>
<evidence type="ECO:0000313" key="3">
    <source>
        <dbReference type="Proteomes" id="UP000288716"/>
    </source>
</evidence>
<name>A0A443SMV4_9ACAR</name>
<evidence type="ECO:0000313" key="2">
    <source>
        <dbReference type="EMBL" id="RWS28813.1"/>
    </source>
</evidence>
<dbReference type="Pfam" id="PF10469">
    <property type="entry name" value="AKAP7_NLS"/>
    <property type="match status" value="1"/>
</dbReference>
<dbReference type="SUPFAM" id="SSF55144">
    <property type="entry name" value="LigT-like"/>
    <property type="match status" value="1"/>
</dbReference>
<dbReference type="Proteomes" id="UP000288716">
    <property type="component" value="Unassembled WGS sequence"/>
</dbReference>
<dbReference type="PANTHER" id="PTHR13360">
    <property type="entry name" value="ACTIVATING SIGNAL COINTEGRATOR 1 COMPLEX SUBUNIT 1"/>
    <property type="match status" value="1"/>
</dbReference>
<reference evidence="2 3" key="1">
    <citation type="journal article" date="2018" name="Gigascience">
        <title>Genomes of trombidid mites reveal novel predicted allergens and laterally-transferred genes associated with secondary metabolism.</title>
        <authorList>
            <person name="Dong X."/>
            <person name="Chaisiri K."/>
            <person name="Xia D."/>
            <person name="Armstrong S.D."/>
            <person name="Fang Y."/>
            <person name="Donnelly M.J."/>
            <person name="Kadowaki T."/>
            <person name="McGarry J.W."/>
            <person name="Darby A.C."/>
            <person name="Makepeace B.L."/>
        </authorList>
    </citation>
    <scope>NUCLEOTIDE SEQUENCE [LARGE SCALE GENOMIC DNA]</scope>
    <source>
        <strain evidence="2">UoL-UT</strain>
    </source>
</reference>
<dbReference type="GO" id="GO:0006355">
    <property type="term" value="P:regulation of DNA-templated transcription"/>
    <property type="evidence" value="ECO:0007669"/>
    <property type="project" value="TreeGrafter"/>
</dbReference>
<dbReference type="PIRSF" id="PIRSF027019">
    <property type="entry name" value="Euk_LigT"/>
    <property type="match status" value="1"/>
</dbReference>
<sequence length="290" mass="33830">MRSCLTSRKIKSKIKTIAKESRSGIKVLLPKKKFLQIVAFKEEQIKYSEMRLSTLLLQIKHKLPFTHFISIPFTDEKMLKSFDEFRREVLQEPSTVYSNVDTLLFQNPNKIHLTFGILVLMTDEERTKAARLLQQCREEIVKPFLENRSLVVDVKGIDVMHRDASKAHVLYAKIQDNGLLQTIANQIVDRFSKAELMGGQKDGVKLHVTLMNSLFRQRKGKRRRSSDNNIPQNAEVKEKKRRECFDAREILRRFGDFTFVDKLHLTEIHLSKVSFVDKDGYYSPMEKISL</sequence>
<dbReference type="EMBL" id="NCKV01001203">
    <property type="protein sequence ID" value="RWS28813.1"/>
    <property type="molecule type" value="Genomic_DNA"/>
</dbReference>
<comment type="caution">
    <text evidence="2">The sequence shown here is derived from an EMBL/GenBank/DDBJ whole genome shotgun (WGS) entry which is preliminary data.</text>
</comment>
<dbReference type="Gene3D" id="3.90.1140.10">
    <property type="entry name" value="Cyclic phosphodiesterase"/>
    <property type="match status" value="1"/>
</dbReference>
<keyword evidence="3" id="KW-1185">Reference proteome</keyword>
<dbReference type="InterPro" id="IPR009210">
    <property type="entry name" value="ASCC1"/>
</dbReference>
<dbReference type="GO" id="GO:0006307">
    <property type="term" value="P:DNA alkylation repair"/>
    <property type="evidence" value="ECO:0007669"/>
    <property type="project" value="InterPro"/>
</dbReference>
<dbReference type="GO" id="GO:0005634">
    <property type="term" value="C:nucleus"/>
    <property type="evidence" value="ECO:0007669"/>
    <property type="project" value="TreeGrafter"/>
</dbReference>
<gene>
    <name evidence="2" type="ORF">B4U80_09478</name>
</gene>
<dbReference type="InterPro" id="IPR019510">
    <property type="entry name" value="AKAP7-like_phosphoesterase"/>
</dbReference>
<proteinExistence type="predicted"/>